<dbReference type="Proteomes" id="UP000679371">
    <property type="component" value="Unassembled WGS sequence"/>
</dbReference>
<dbReference type="EMBL" id="JAERQX010000003">
    <property type="protein sequence ID" value="MBS8131093.1"/>
    <property type="molecule type" value="Genomic_DNA"/>
</dbReference>
<dbReference type="EMBL" id="JAERQV010000003">
    <property type="protein sequence ID" value="MBS8123359.1"/>
    <property type="molecule type" value="Genomic_DNA"/>
</dbReference>
<evidence type="ECO:0000313" key="5">
    <source>
        <dbReference type="EMBL" id="NLV04195.1"/>
    </source>
</evidence>
<organism evidence="6 7">
    <name type="scientific">Haloferax volcanii</name>
    <name type="common">Halobacterium volcanii</name>
    <dbReference type="NCBI Taxonomy" id="2246"/>
    <lineage>
        <taxon>Archaea</taxon>
        <taxon>Methanobacteriati</taxon>
        <taxon>Methanobacteriota</taxon>
        <taxon>Stenosarchaea group</taxon>
        <taxon>Halobacteria</taxon>
        <taxon>Halobacteriales</taxon>
        <taxon>Haloferacaceae</taxon>
        <taxon>Haloferax</taxon>
    </lineage>
</organism>
<reference evidence="6 7" key="2">
    <citation type="submission" date="2020-02" db="EMBL/GenBank/DDBJ databases">
        <title>Whole genome sequence of Haloferax alexandrinus pws1.</title>
        <authorList>
            <person name="Verma D.K."/>
            <person name="Gopal K."/>
            <person name="Prasad E.S."/>
        </authorList>
    </citation>
    <scope>NUCLEOTIDE SEQUENCE [LARGE SCALE GENOMIC DNA]</scope>
    <source>
        <strain evidence="7">wsp1</strain>
        <strain evidence="6">Wsp1</strain>
    </source>
</reference>
<dbReference type="Proteomes" id="UP000619835">
    <property type="component" value="Unassembled WGS sequence"/>
</dbReference>
<name>A0A6C0UVZ9_HALVO</name>
<accession>A0A6C0UVZ9</accession>
<proteinExistence type="predicted"/>
<reference evidence="1" key="3">
    <citation type="journal article" date="2021" name="Nat. Microbiol.">
        <title>Cell division in the archaeon Haloferax volcanii relies on two FtsZ proteins with distinct functions in division ring assembly and constriction.</title>
        <authorList>
            <person name="Liao Y."/>
            <person name="Ithurbide S."/>
            <person name="Evenhuis C."/>
            <person name="Loewe J."/>
            <person name="Duggin I.G."/>
        </authorList>
    </citation>
    <scope>NUCLEOTIDE SEQUENCE</scope>
    <source>
        <strain evidence="1">H98</strain>
        <strain evidence="4">ID112 - delta_ftsZ1_delta_ftsZ2</strain>
        <strain evidence="2">ID76 - delta_ftsZ1</strain>
        <strain evidence="3">ID77 - delta_ftsZ2</strain>
    </source>
</reference>
<dbReference type="GeneID" id="300252176"/>
<dbReference type="EMBL" id="WOWC01000001">
    <property type="protein sequence ID" value="NLV04195.1"/>
    <property type="molecule type" value="Genomic_DNA"/>
</dbReference>
<evidence type="ECO:0000313" key="1">
    <source>
        <dbReference type="EMBL" id="MBS8118346.1"/>
    </source>
</evidence>
<evidence type="ECO:0000313" key="3">
    <source>
        <dbReference type="EMBL" id="MBS8127227.1"/>
    </source>
</evidence>
<evidence type="ECO:0000313" key="7">
    <source>
        <dbReference type="Proteomes" id="UP000465667"/>
    </source>
</evidence>
<dbReference type="AlphaFoldDB" id="A0A6C0UVZ9"/>
<dbReference type="RefSeq" id="WP_155821820.1">
    <property type="nucleotide sequence ID" value="NZ_CP048738.1"/>
</dbReference>
<dbReference type="EMBL" id="JAERQU010000003">
    <property type="protein sequence ID" value="MBS8118346.1"/>
    <property type="molecule type" value="Genomic_DNA"/>
</dbReference>
<dbReference type="EMBL" id="JAERQW010000003">
    <property type="protein sequence ID" value="MBS8127227.1"/>
    <property type="molecule type" value="Genomic_DNA"/>
</dbReference>
<evidence type="ECO:0000313" key="6">
    <source>
        <dbReference type="EMBL" id="QIB79634.1"/>
    </source>
</evidence>
<gene>
    <name evidence="6" type="ORF">G3A49_16615</name>
    <name evidence="5" type="ORF">GOC85_16685</name>
    <name evidence="1" type="ORF">JK351_04080</name>
    <name evidence="4" type="ORF">JK352_04085</name>
    <name evidence="3" type="ORF">JK353_04085</name>
    <name evidence="2" type="ORF">JK354_04085</name>
</gene>
<reference evidence="5" key="1">
    <citation type="submission" date="2019-12" db="EMBL/GenBank/DDBJ databases">
        <title>Haloferax alexandrinus strain pws11.</title>
        <authorList>
            <person name="Verma D.K."/>
            <person name="Gopal K."/>
            <person name="Prasad E.S."/>
        </authorList>
    </citation>
    <scope>NUCLEOTIDE SEQUENCE</scope>
    <source>
        <strain evidence="5">Pws11</strain>
    </source>
</reference>
<protein>
    <submittedName>
        <fullName evidence="6">Uncharacterized protein</fullName>
    </submittedName>
</protein>
<evidence type="ECO:0000313" key="4">
    <source>
        <dbReference type="EMBL" id="MBS8131093.1"/>
    </source>
</evidence>
<dbReference type="EMBL" id="CP048738">
    <property type="protein sequence ID" value="QIB79634.1"/>
    <property type="molecule type" value="Genomic_DNA"/>
</dbReference>
<dbReference type="Proteomes" id="UP000676028">
    <property type="component" value="Unassembled WGS sequence"/>
</dbReference>
<dbReference type="KEGG" id="hale:G3A49_16615"/>
<dbReference type="Proteomes" id="UP000678484">
    <property type="component" value="Unassembled WGS sequence"/>
</dbReference>
<dbReference type="Proteomes" id="UP000679789">
    <property type="component" value="Unassembled WGS sequence"/>
</dbReference>
<accession>A0A8T5C0R7</accession>
<dbReference type="Proteomes" id="UP000465667">
    <property type="component" value="Chromosome"/>
</dbReference>
<evidence type="ECO:0000313" key="2">
    <source>
        <dbReference type="EMBL" id="MBS8123359.1"/>
    </source>
</evidence>
<sequence length="49" mass="5195">MPLFTRGTDPESPDEYDDARRVALALRLVKLALGVVASALTVAKLLGAL</sequence>